<comment type="similarity">
    <text evidence="2">Belongs to the methyl-accepting chemotaxis (MCP) protein family.</text>
</comment>
<dbReference type="PROSITE" id="PS50111">
    <property type="entry name" value="CHEMOTAXIS_TRANSDUC_2"/>
    <property type="match status" value="1"/>
</dbReference>
<dbReference type="SMART" id="SM00283">
    <property type="entry name" value="MA"/>
    <property type="match status" value="1"/>
</dbReference>
<dbReference type="SUPFAM" id="SSF58104">
    <property type="entry name" value="Methyl-accepting chemotaxis protein (MCP) signaling domain"/>
    <property type="match status" value="1"/>
</dbReference>
<dbReference type="Gene3D" id="6.10.340.10">
    <property type="match status" value="1"/>
</dbReference>
<dbReference type="KEGG" id="bsed:DN745_05470"/>
<dbReference type="InterPro" id="IPR003660">
    <property type="entry name" value="HAMP_dom"/>
</dbReference>
<protein>
    <submittedName>
        <fullName evidence="3">Uncharacterized protein</fullName>
    </submittedName>
</protein>
<dbReference type="EMBL" id="CP030032">
    <property type="protein sequence ID" value="AWV88815.1"/>
    <property type="molecule type" value="Genomic_DNA"/>
</dbReference>
<dbReference type="GO" id="GO:0007165">
    <property type="term" value="P:signal transduction"/>
    <property type="evidence" value="ECO:0007669"/>
    <property type="project" value="UniProtKB-KW"/>
</dbReference>
<keyword evidence="4" id="KW-1185">Reference proteome</keyword>
<dbReference type="Pfam" id="PF00672">
    <property type="entry name" value="HAMP"/>
    <property type="match status" value="2"/>
</dbReference>
<evidence type="ECO:0000313" key="4">
    <source>
        <dbReference type="Proteomes" id="UP000249799"/>
    </source>
</evidence>
<accession>A0A2Z4FJ18</accession>
<dbReference type="Pfam" id="PF00015">
    <property type="entry name" value="MCPsignal"/>
    <property type="match status" value="1"/>
</dbReference>
<name>A0A2Z4FJ18_9DELT</name>
<dbReference type="SMART" id="SM00304">
    <property type="entry name" value="HAMP"/>
    <property type="match status" value="2"/>
</dbReference>
<dbReference type="CDD" id="cd06225">
    <property type="entry name" value="HAMP"/>
    <property type="match status" value="2"/>
</dbReference>
<dbReference type="RefSeq" id="WP_111332834.1">
    <property type="nucleotide sequence ID" value="NZ_CP030032.1"/>
</dbReference>
<dbReference type="Gene3D" id="1.10.287.950">
    <property type="entry name" value="Methyl-accepting chemotaxis protein"/>
    <property type="match status" value="1"/>
</dbReference>
<proteinExistence type="inferred from homology"/>
<reference evidence="3 4" key="1">
    <citation type="submission" date="2018-06" db="EMBL/GenBank/DDBJ databases">
        <title>Lujinxingia sediminis gen. nov. sp. nov., a new facultative anaerobic member of the class Deltaproteobacteria, and proposal of Lujinxingaceae fam. nov.</title>
        <authorList>
            <person name="Guo L.-Y."/>
            <person name="Li C.-M."/>
            <person name="Wang S."/>
            <person name="Du Z.-J."/>
        </authorList>
    </citation>
    <scope>NUCLEOTIDE SEQUENCE [LARGE SCALE GENOMIC DNA]</scope>
    <source>
        <strain evidence="3 4">FA350</strain>
    </source>
</reference>
<evidence type="ECO:0000256" key="1">
    <source>
        <dbReference type="ARBA" id="ARBA00023224"/>
    </source>
</evidence>
<dbReference type="PANTHER" id="PTHR32089">
    <property type="entry name" value="METHYL-ACCEPTING CHEMOTAXIS PROTEIN MCPB"/>
    <property type="match status" value="1"/>
</dbReference>
<organism evidence="3 4">
    <name type="scientific">Bradymonas sediminis</name>
    <dbReference type="NCBI Taxonomy" id="1548548"/>
    <lineage>
        <taxon>Bacteria</taxon>
        <taxon>Deltaproteobacteria</taxon>
        <taxon>Bradymonadales</taxon>
        <taxon>Bradymonadaceae</taxon>
        <taxon>Bradymonas</taxon>
    </lineage>
</organism>
<dbReference type="PROSITE" id="PS50885">
    <property type="entry name" value="HAMP"/>
    <property type="match status" value="2"/>
</dbReference>
<dbReference type="PANTHER" id="PTHR32089:SF112">
    <property type="entry name" value="LYSOZYME-LIKE PROTEIN-RELATED"/>
    <property type="match status" value="1"/>
</dbReference>
<evidence type="ECO:0000256" key="2">
    <source>
        <dbReference type="ARBA" id="ARBA00029447"/>
    </source>
</evidence>
<sequence>MNNANKIAAAVLVLGLLSVGMQVLDGQYIQAGLIFLVMIGVIVVVHRMLAPYLEVCESVERLAAGDLSQPRLTVAWTGEAGRLATAFNQLLTQLRMLSEEATELANGFIGVQSLQDKVLETGQLSAVDLPTSSSQGDLNRSFAQLTNQLRRLTVKAHIIANDQLNNPALDEELPGELGDAFGLMIRNLRNLTSRANEIARGDLTSSVEGDGDLTNAFNSMVTGLRQLVEEIMRSALQVASSTEEMLQVMRQHEASAHEQADRIGRAQRTVEELLISADSIAVSAHDVFQAAEDTRDQNQHIGLRIGELNQFSARISEILKLIKSIADRSDLLALNASLEGARTGEAGKGFSLVANEMRRLAENTKESVGSIKLLVDDIQGSTRATATACHEGLTRSEDTTEAALNIKVVTREQRENTDLVNQAMEDLAGLVNHSVSGIRQVSVAASELAALSESLRELVDRFDVGDHAQSQMMSPVDLRPPSQLRRTIPSMHSR</sequence>
<gene>
    <name evidence="3" type="ORF">DN745_05470</name>
</gene>
<dbReference type="GO" id="GO:0016020">
    <property type="term" value="C:membrane"/>
    <property type="evidence" value="ECO:0007669"/>
    <property type="project" value="InterPro"/>
</dbReference>
<dbReference type="InterPro" id="IPR004089">
    <property type="entry name" value="MCPsignal_dom"/>
</dbReference>
<dbReference type="Proteomes" id="UP000249799">
    <property type="component" value="Chromosome"/>
</dbReference>
<dbReference type="OrthoDB" id="5522708at2"/>
<dbReference type="AlphaFoldDB" id="A0A2Z4FJ18"/>
<keyword evidence="1" id="KW-0807">Transducer</keyword>
<evidence type="ECO:0000313" key="3">
    <source>
        <dbReference type="EMBL" id="AWV88815.1"/>
    </source>
</evidence>